<evidence type="ECO:0000313" key="2">
    <source>
        <dbReference type="Proteomes" id="UP000319349"/>
    </source>
</evidence>
<dbReference type="AlphaFoldDB" id="A0A514EDP0"/>
<gene>
    <name evidence="1" type="ORF">E4A48_10685</name>
</gene>
<protein>
    <submittedName>
        <fullName evidence="1">Uncharacterized protein</fullName>
    </submittedName>
</protein>
<organism evidence="1 2">
    <name type="scientific">Xanthomonas cerealis pv. cerealis</name>
    <dbReference type="NCBI Taxonomy" id="152263"/>
    <lineage>
        <taxon>Bacteria</taxon>
        <taxon>Pseudomonadati</taxon>
        <taxon>Pseudomonadota</taxon>
        <taxon>Gammaproteobacteria</taxon>
        <taxon>Lysobacterales</taxon>
        <taxon>Lysobacteraceae</taxon>
        <taxon>Xanthomonas</taxon>
        <taxon>Xanthomonas translucens group</taxon>
        <taxon>Xanthomonas cerealis</taxon>
    </lineage>
</organism>
<dbReference type="RefSeq" id="WP_142742387.1">
    <property type="nucleotide sequence ID" value="NZ_CP038228.1"/>
</dbReference>
<reference evidence="1 2" key="1">
    <citation type="submission" date="2019-03" db="EMBL/GenBank/DDBJ databases">
        <title>Tal1 in Xanthomonas translucens pv. cerealis Contributes to Virulence in Bacterial Leaf Streak of Wheat.</title>
        <authorList>
            <person name="Shah S.M.A."/>
            <person name="Haq F."/>
            <person name="Ma W."/>
            <person name="Xu X."/>
            <person name="Wang S."/>
            <person name="Xu Z."/>
            <person name="Zou L."/>
            <person name="Zhu B."/>
            <person name="Chen G."/>
        </authorList>
    </citation>
    <scope>NUCLEOTIDE SEQUENCE [LARGE SCALE GENOMIC DNA]</scope>
    <source>
        <strain evidence="1 2">01</strain>
    </source>
</reference>
<accession>A0A514EDP0</accession>
<sequence length="90" mass="9433">MADAASLPLQTGGLDTSIAIHMLYHLSDPEAGVRELQLAQLIAGVCGGPGATRPLCAWTPSTARRSSPRISRESRSSASTMRCCVPILPT</sequence>
<dbReference type="Proteomes" id="UP000319349">
    <property type="component" value="Chromosome"/>
</dbReference>
<dbReference type="EMBL" id="CP038228">
    <property type="protein sequence ID" value="QDI04095.1"/>
    <property type="molecule type" value="Genomic_DNA"/>
</dbReference>
<evidence type="ECO:0000313" key="1">
    <source>
        <dbReference type="EMBL" id="QDI04095.1"/>
    </source>
</evidence>
<keyword evidence="2" id="KW-1185">Reference proteome</keyword>
<name>A0A514EDP0_9XANT</name>
<proteinExistence type="predicted"/>